<reference evidence="4 5" key="1">
    <citation type="submission" date="2018-04" db="EMBL/GenBank/DDBJ databases">
        <authorList>
            <person name="Huttner S."/>
            <person name="Dainat J."/>
        </authorList>
    </citation>
    <scope>NUCLEOTIDE SEQUENCE [LARGE SCALE GENOMIC DNA]</scope>
</reference>
<protein>
    <submittedName>
        <fullName evidence="4">Ef7cd3ac-cdb4-4cf5-96a4-75bd142bdafc</fullName>
    </submittedName>
</protein>
<evidence type="ECO:0000259" key="3">
    <source>
        <dbReference type="Pfam" id="PF16010"/>
    </source>
</evidence>
<gene>
    <name evidence="4" type="ORF">TT172_LOCUS38</name>
</gene>
<dbReference type="InterPro" id="IPR015920">
    <property type="entry name" value="Cellobiose_DH-like_cyt"/>
</dbReference>
<accession>A0A446B556</accession>
<sequence length="231" mass="24160">MYAVSDILSLLFLLLLGISGEGRASPAAPRPNHLDARQSTPTTGKYCNPSTSICYLEYSWGPTIPVYRVAIPDSASSGAPFQTLLQIVAPASLGWAGFSWGGGMTLNPLTVVWPNGNTGVTVSSRWATGRTQPALYPSATYRTLSASRNATHWTVETVCTGCSKWSGSGSGGLNPSGVNTFAWAVSKTAVAQPASTASSFSIHDDVGMFSESLSLGKVPKATFDAYVNGGR</sequence>
<evidence type="ECO:0000256" key="1">
    <source>
        <dbReference type="SAM" id="MobiDB-lite"/>
    </source>
</evidence>
<name>A0A446B556_9PEZI</name>
<evidence type="ECO:0000256" key="2">
    <source>
        <dbReference type="SAM" id="SignalP"/>
    </source>
</evidence>
<proteinExistence type="predicted"/>
<evidence type="ECO:0000313" key="4">
    <source>
        <dbReference type="EMBL" id="SPQ17619.1"/>
    </source>
</evidence>
<dbReference type="PANTHER" id="PTHR47797">
    <property type="entry name" value="DEHYDROGENASE, PUTATIVE (AFU_ORTHOLOGUE AFUA_8G05805)-RELATED"/>
    <property type="match status" value="1"/>
</dbReference>
<dbReference type="Gene3D" id="2.60.40.1210">
    <property type="entry name" value="Cellobiose dehydrogenase, cytochrome domain"/>
    <property type="match status" value="1"/>
</dbReference>
<dbReference type="Pfam" id="PF16010">
    <property type="entry name" value="CDH-cyt"/>
    <property type="match status" value="1"/>
</dbReference>
<evidence type="ECO:0000313" key="5">
    <source>
        <dbReference type="Proteomes" id="UP000289323"/>
    </source>
</evidence>
<dbReference type="EMBL" id="OUUZ01000001">
    <property type="protein sequence ID" value="SPQ17619.1"/>
    <property type="molecule type" value="Genomic_DNA"/>
</dbReference>
<dbReference type="PANTHER" id="PTHR47797:SF5">
    <property type="entry name" value="CELLOBIOSE DEHYDROGENASE CYTOCHROME DOMAIN-CONTAINING PROTEIN"/>
    <property type="match status" value="1"/>
</dbReference>
<feature type="domain" description="Cellobiose dehydrogenase-like cytochrome" evidence="3">
    <location>
        <begin position="46"/>
        <end position="217"/>
    </location>
</feature>
<feature type="chain" id="PRO_5019407062" evidence="2">
    <location>
        <begin position="25"/>
        <end position="231"/>
    </location>
</feature>
<keyword evidence="2" id="KW-0732">Signal</keyword>
<dbReference type="CDD" id="cd09630">
    <property type="entry name" value="CDH_like_cytochrome"/>
    <property type="match status" value="1"/>
</dbReference>
<feature type="signal peptide" evidence="2">
    <location>
        <begin position="1"/>
        <end position="24"/>
    </location>
</feature>
<dbReference type="SUPFAM" id="SSF49344">
    <property type="entry name" value="CBD9-like"/>
    <property type="match status" value="1"/>
</dbReference>
<dbReference type="AlphaFoldDB" id="A0A446B556"/>
<dbReference type="Proteomes" id="UP000289323">
    <property type="component" value="Unassembled WGS sequence"/>
</dbReference>
<feature type="region of interest" description="Disordered" evidence="1">
    <location>
        <begin position="23"/>
        <end position="44"/>
    </location>
</feature>
<organism evidence="4 5">
    <name type="scientific">Thermothielavioides terrestris</name>
    <dbReference type="NCBI Taxonomy" id="2587410"/>
    <lineage>
        <taxon>Eukaryota</taxon>
        <taxon>Fungi</taxon>
        <taxon>Dikarya</taxon>
        <taxon>Ascomycota</taxon>
        <taxon>Pezizomycotina</taxon>
        <taxon>Sordariomycetes</taxon>
        <taxon>Sordariomycetidae</taxon>
        <taxon>Sordariales</taxon>
        <taxon>Chaetomiaceae</taxon>
        <taxon>Thermothielavioides</taxon>
    </lineage>
</organism>